<sequence length="203" mass="21191">MSGPAASGPVPNGAVVGIAERVAIAFARVADVLPDGPADEHRAGRVLLDGLLSRAAGPAVAGARVAKGHNGRPYLPDHPRIGVSVSHSGGYVAAGVGLGRRVGVDTEVPAPVSPGLRERCCSRTALGALRRLPPERGRREFVRIWTVQEACVKGAGLGLAGAPWRIPVEVGQHRGHWNGFTWRSLPDRFPVPVSCAYSTEGMP</sequence>
<dbReference type="GO" id="GO:0008897">
    <property type="term" value="F:holo-[acyl-carrier-protein] synthase activity"/>
    <property type="evidence" value="ECO:0007669"/>
    <property type="project" value="InterPro"/>
</dbReference>
<dbReference type="GO" id="GO:0005829">
    <property type="term" value="C:cytosol"/>
    <property type="evidence" value="ECO:0007669"/>
    <property type="project" value="TreeGrafter"/>
</dbReference>
<dbReference type="GO" id="GO:0000287">
    <property type="term" value="F:magnesium ion binding"/>
    <property type="evidence" value="ECO:0007669"/>
    <property type="project" value="InterPro"/>
</dbReference>
<dbReference type="InterPro" id="IPR037143">
    <property type="entry name" value="4-PPantetheinyl_Trfase_dom_sf"/>
</dbReference>
<evidence type="ECO:0000313" key="4">
    <source>
        <dbReference type="EMBL" id="KAB2376097.1"/>
    </source>
</evidence>
<dbReference type="PANTHER" id="PTHR12215">
    <property type="entry name" value="PHOSPHOPANTETHEINE TRANSFERASE"/>
    <property type="match status" value="1"/>
</dbReference>
<dbReference type="InterPro" id="IPR008278">
    <property type="entry name" value="4-PPantetheinyl_Trfase_dom"/>
</dbReference>
<comment type="caution">
    <text evidence="4">The sequence shown here is derived from an EMBL/GenBank/DDBJ whole genome shotgun (WGS) entry which is preliminary data.</text>
</comment>
<protein>
    <submittedName>
        <fullName evidence="4">4'-phosphopantetheinyl transferase superfamily protein</fullName>
    </submittedName>
</protein>
<keyword evidence="2 4" id="KW-0808">Transferase</keyword>
<evidence type="ECO:0000313" key="5">
    <source>
        <dbReference type="Proteomes" id="UP000483004"/>
    </source>
</evidence>
<evidence type="ECO:0000256" key="2">
    <source>
        <dbReference type="ARBA" id="ARBA00022679"/>
    </source>
</evidence>
<dbReference type="PANTHER" id="PTHR12215:SF10">
    <property type="entry name" value="L-AMINOADIPATE-SEMIALDEHYDE DEHYDROGENASE-PHOSPHOPANTETHEINYL TRANSFERASE"/>
    <property type="match status" value="1"/>
</dbReference>
<dbReference type="RefSeq" id="WP_151542646.1">
    <property type="nucleotide sequence ID" value="NZ_WBMR01000081.1"/>
</dbReference>
<organism evidence="4 5">
    <name type="scientific">Actinomadura montaniterrae</name>
    <dbReference type="NCBI Taxonomy" id="1803903"/>
    <lineage>
        <taxon>Bacteria</taxon>
        <taxon>Bacillati</taxon>
        <taxon>Actinomycetota</taxon>
        <taxon>Actinomycetes</taxon>
        <taxon>Streptosporangiales</taxon>
        <taxon>Thermomonosporaceae</taxon>
        <taxon>Actinomadura</taxon>
    </lineage>
</organism>
<dbReference type="SUPFAM" id="SSF56214">
    <property type="entry name" value="4'-phosphopantetheinyl transferase"/>
    <property type="match status" value="2"/>
</dbReference>
<dbReference type="GO" id="GO:0019878">
    <property type="term" value="P:lysine biosynthetic process via aminoadipic acid"/>
    <property type="evidence" value="ECO:0007669"/>
    <property type="project" value="TreeGrafter"/>
</dbReference>
<accession>A0A6L3VNR3</accession>
<dbReference type="OrthoDB" id="3696724at2"/>
<evidence type="ECO:0000259" key="3">
    <source>
        <dbReference type="Pfam" id="PF01648"/>
    </source>
</evidence>
<dbReference type="Gene3D" id="3.90.470.20">
    <property type="entry name" value="4'-phosphopantetheinyl transferase domain"/>
    <property type="match status" value="1"/>
</dbReference>
<dbReference type="EMBL" id="WBMR01000081">
    <property type="protein sequence ID" value="KAB2376097.1"/>
    <property type="molecule type" value="Genomic_DNA"/>
</dbReference>
<dbReference type="Proteomes" id="UP000483004">
    <property type="component" value="Unassembled WGS sequence"/>
</dbReference>
<dbReference type="Pfam" id="PF01648">
    <property type="entry name" value="ACPS"/>
    <property type="match status" value="1"/>
</dbReference>
<proteinExistence type="inferred from homology"/>
<feature type="domain" description="4'-phosphopantetheinyl transferase" evidence="3">
    <location>
        <begin position="101"/>
        <end position="161"/>
    </location>
</feature>
<evidence type="ECO:0000256" key="1">
    <source>
        <dbReference type="ARBA" id="ARBA00010990"/>
    </source>
</evidence>
<gene>
    <name evidence="4" type="ORF">F9B16_25470</name>
</gene>
<name>A0A6L3VNR3_9ACTN</name>
<dbReference type="AlphaFoldDB" id="A0A6L3VNR3"/>
<reference evidence="4 5" key="1">
    <citation type="submission" date="2019-09" db="EMBL/GenBank/DDBJ databases">
        <title>Actinomadura physcomitrii sp. nov., a novel actinomycete isolated from moss [Physcomitrium sphaericum (Ludw) Fuernr].</title>
        <authorList>
            <person name="Liu C."/>
            <person name="Zhuang X."/>
        </authorList>
    </citation>
    <scope>NUCLEOTIDE SEQUENCE [LARGE SCALE GENOMIC DNA]</scope>
    <source>
        <strain evidence="4 5">CYP1-1B</strain>
    </source>
</reference>
<comment type="similarity">
    <text evidence="1">Belongs to the P-Pant transferase superfamily. Gsp/Sfp/HetI/AcpT family.</text>
</comment>
<dbReference type="InterPro" id="IPR050559">
    <property type="entry name" value="P-Pant_transferase_sf"/>
</dbReference>
<keyword evidence="5" id="KW-1185">Reference proteome</keyword>